<feature type="compositionally biased region" description="Low complexity" evidence="6">
    <location>
        <begin position="100"/>
        <end position="110"/>
    </location>
</feature>
<feature type="domain" description="HAT C-terminal dimerisation" evidence="7">
    <location>
        <begin position="323"/>
        <end position="368"/>
    </location>
</feature>
<evidence type="ECO:0000256" key="2">
    <source>
        <dbReference type="ARBA" id="ARBA00022723"/>
    </source>
</evidence>
<sequence length="370" mass="41772">MLVRLAISMGDEKAASKYLEELSSCTQDSDYHSTGASKPKLQDIATMKPFVHFMMESEEILSGRAFLVAAMSKIFEEDSEDELERYERQQINRGSISTVAYESENSNAENSGEDSAEELERWEREQLNRGIGTRQIDRFKDEHKATSLYNREYASSIQSDEQCRDCFEQVDMEVEAVDHSFLEPVARKPGQTHSVRPYSKQYCPRQTIDDVFDGRSTRNVGVKVTLRADKTVTISLIAPRIASLKQYINRHCITSNVLLAGCFGIAGLEALDLKIKEMDLTAPLAAAFLDPLVKGHFKRSKNCFLLGTYKINVFEDELLRYSTTPSLNIDPLKFWKTNEEAYPILAKVAKEILCIPASSAPSERAFSLCN</sequence>
<dbReference type="Proteomes" id="UP000887574">
    <property type="component" value="Unplaced"/>
</dbReference>
<dbReference type="WBParaSite" id="jg15996">
    <property type="protein sequence ID" value="jg15996"/>
    <property type="gene ID" value="jg15996"/>
</dbReference>
<evidence type="ECO:0000256" key="1">
    <source>
        <dbReference type="ARBA" id="ARBA00004123"/>
    </source>
</evidence>
<protein>
    <submittedName>
        <fullName evidence="9">HAT C-terminal dimerisation domain-containing protein</fullName>
    </submittedName>
</protein>
<dbReference type="GO" id="GO:0046983">
    <property type="term" value="F:protein dimerization activity"/>
    <property type="evidence" value="ECO:0007669"/>
    <property type="project" value="InterPro"/>
</dbReference>
<keyword evidence="8" id="KW-1185">Reference proteome</keyword>
<evidence type="ECO:0000313" key="8">
    <source>
        <dbReference type="Proteomes" id="UP000887574"/>
    </source>
</evidence>
<evidence type="ECO:0000256" key="4">
    <source>
        <dbReference type="ARBA" id="ARBA00022833"/>
    </source>
</evidence>
<dbReference type="InterPro" id="IPR052035">
    <property type="entry name" value="ZnF_BED_domain_contain"/>
</dbReference>
<name>A0A915D5A2_9BILA</name>
<dbReference type="InterPro" id="IPR012337">
    <property type="entry name" value="RNaseH-like_sf"/>
</dbReference>
<dbReference type="Pfam" id="PF05699">
    <property type="entry name" value="Dimer_Tnp_hAT"/>
    <property type="match status" value="1"/>
</dbReference>
<dbReference type="GO" id="GO:0008270">
    <property type="term" value="F:zinc ion binding"/>
    <property type="evidence" value="ECO:0007669"/>
    <property type="project" value="UniProtKB-KW"/>
</dbReference>
<dbReference type="PANTHER" id="PTHR46481:SF10">
    <property type="entry name" value="ZINC FINGER BED DOMAIN-CONTAINING PROTEIN 39"/>
    <property type="match status" value="1"/>
</dbReference>
<comment type="subcellular location">
    <subcellularLocation>
        <location evidence="1">Nucleus</location>
    </subcellularLocation>
</comment>
<evidence type="ECO:0000259" key="7">
    <source>
        <dbReference type="Pfam" id="PF05699"/>
    </source>
</evidence>
<feature type="region of interest" description="Disordered" evidence="6">
    <location>
        <begin position="98"/>
        <end position="117"/>
    </location>
</feature>
<dbReference type="GO" id="GO:0005634">
    <property type="term" value="C:nucleus"/>
    <property type="evidence" value="ECO:0007669"/>
    <property type="project" value="UniProtKB-SubCell"/>
</dbReference>
<evidence type="ECO:0000256" key="6">
    <source>
        <dbReference type="SAM" id="MobiDB-lite"/>
    </source>
</evidence>
<evidence type="ECO:0000256" key="3">
    <source>
        <dbReference type="ARBA" id="ARBA00022771"/>
    </source>
</evidence>
<proteinExistence type="predicted"/>
<dbReference type="AlphaFoldDB" id="A0A915D5A2"/>
<dbReference type="InterPro" id="IPR008906">
    <property type="entry name" value="HATC_C_dom"/>
</dbReference>
<keyword evidence="3" id="KW-0863">Zinc-finger</keyword>
<dbReference type="PANTHER" id="PTHR46481">
    <property type="entry name" value="ZINC FINGER BED DOMAIN-CONTAINING PROTEIN 4"/>
    <property type="match status" value="1"/>
</dbReference>
<keyword evidence="2" id="KW-0479">Metal-binding</keyword>
<organism evidence="8 9">
    <name type="scientific">Ditylenchus dipsaci</name>
    <dbReference type="NCBI Taxonomy" id="166011"/>
    <lineage>
        <taxon>Eukaryota</taxon>
        <taxon>Metazoa</taxon>
        <taxon>Ecdysozoa</taxon>
        <taxon>Nematoda</taxon>
        <taxon>Chromadorea</taxon>
        <taxon>Rhabditida</taxon>
        <taxon>Tylenchina</taxon>
        <taxon>Tylenchomorpha</taxon>
        <taxon>Sphaerularioidea</taxon>
        <taxon>Anguinidae</taxon>
        <taxon>Anguininae</taxon>
        <taxon>Ditylenchus</taxon>
    </lineage>
</organism>
<evidence type="ECO:0000313" key="9">
    <source>
        <dbReference type="WBParaSite" id="jg15996"/>
    </source>
</evidence>
<keyword evidence="4" id="KW-0862">Zinc</keyword>
<reference evidence="9" key="1">
    <citation type="submission" date="2022-11" db="UniProtKB">
        <authorList>
            <consortium name="WormBaseParasite"/>
        </authorList>
    </citation>
    <scope>IDENTIFICATION</scope>
</reference>
<evidence type="ECO:0000256" key="5">
    <source>
        <dbReference type="ARBA" id="ARBA00023242"/>
    </source>
</evidence>
<dbReference type="SUPFAM" id="SSF53098">
    <property type="entry name" value="Ribonuclease H-like"/>
    <property type="match status" value="1"/>
</dbReference>
<keyword evidence="5" id="KW-0539">Nucleus</keyword>
<accession>A0A915D5A2</accession>